<name>A0A0V9UEX9_9NOCA</name>
<dbReference type="EMBL" id="AZXY01000014">
    <property type="protein sequence ID" value="KSZ56593.1"/>
    <property type="molecule type" value="Genomic_DNA"/>
</dbReference>
<dbReference type="RefSeq" id="WP_060654234.1">
    <property type="nucleotide sequence ID" value="NZ_AZXY01000014.1"/>
</dbReference>
<proteinExistence type="predicted"/>
<accession>A0A0V9UEX9</accession>
<dbReference type="GO" id="GO:0016985">
    <property type="term" value="F:mannan endo-1,4-beta-mannosidase activity"/>
    <property type="evidence" value="ECO:0007669"/>
    <property type="project" value="InterPro"/>
</dbReference>
<dbReference type="InterPro" id="IPR000805">
    <property type="entry name" value="Glyco_hydro_26"/>
</dbReference>
<organism evidence="1 2">
    <name type="scientific">Rhodococcus pyridinivorans KG-16</name>
    <dbReference type="NCBI Taxonomy" id="1441730"/>
    <lineage>
        <taxon>Bacteria</taxon>
        <taxon>Bacillati</taxon>
        <taxon>Actinomycetota</taxon>
        <taxon>Actinomycetes</taxon>
        <taxon>Mycobacteriales</taxon>
        <taxon>Nocardiaceae</taxon>
        <taxon>Rhodococcus</taxon>
    </lineage>
</organism>
<dbReference type="Gene3D" id="3.20.20.80">
    <property type="entry name" value="Glycosidases"/>
    <property type="match status" value="1"/>
</dbReference>
<evidence type="ECO:0000313" key="1">
    <source>
        <dbReference type="EMBL" id="KSZ56593.1"/>
    </source>
</evidence>
<dbReference type="PANTHER" id="PTHR40079:SF4">
    <property type="entry name" value="GH26 DOMAIN-CONTAINING PROTEIN-RELATED"/>
    <property type="match status" value="1"/>
</dbReference>
<reference evidence="1 2" key="2">
    <citation type="journal article" date="2016" name="Genome Announc.">
        <title>Draft Genome Sequence of a Versatile Hydrocarbon-Degrading Bacterium, Rhodococcus pyridinivorans Strain KG-16, Collected from Oil Fields in India.</title>
        <authorList>
            <person name="Aggarwal R.K."/>
            <person name="Dawar C."/>
            <person name="Phanindranath R."/>
            <person name="Mutnuri L."/>
            <person name="Dayal A.M."/>
        </authorList>
    </citation>
    <scope>NUCLEOTIDE SEQUENCE [LARGE SCALE GENOMIC DNA]</scope>
    <source>
        <strain evidence="1 2">KG-16</strain>
    </source>
</reference>
<dbReference type="GO" id="GO:0006080">
    <property type="term" value="P:substituted mannan metabolic process"/>
    <property type="evidence" value="ECO:0007669"/>
    <property type="project" value="InterPro"/>
</dbReference>
<reference evidence="2" key="1">
    <citation type="submission" date="2015-01" db="EMBL/GenBank/DDBJ databases">
        <title>Draft genome sequence of Rhodococcus pyridinivorans strain KG-16, a hydrocarbon-degrading bacterium.</title>
        <authorList>
            <person name="Aggarwal R.K."/>
            <person name="Dawar C."/>
        </authorList>
    </citation>
    <scope>NUCLEOTIDE SEQUENCE [LARGE SCALE GENOMIC DNA]</scope>
    <source>
        <strain evidence="2">KG-16</strain>
    </source>
</reference>
<dbReference type="Proteomes" id="UP000053060">
    <property type="component" value="Unassembled WGS sequence"/>
</dbReference>
<evidence type="ECO:0000313" key="2">
    <source>
        <dbReference type="Proteomes" id="UP000053060"/>
    </source>
</evidence>
<gene>
    <name evidence="1" type="ORF">Z045_22600</name>
</gene>
<dbReference type="PATRIC" id="fig|1441730.3.peg.4723"/>
<protein>
    <submittedName>
        <fullName evidence="1">Uncharacterized protein</fullName>
    </submittedName>
</protein>
<dbReference type="AlphaFoldDB" id="A0A0V9UEX9"/>
<comment type="caution">
    <text evidence="1">The sequence shown here is derived from an EMBL/GenBank/DDBJ whole genome shotgun (WGS) entry which is preliminary data.</text>
</comment>
<sequence>MAIVETGALYNAAAPAGQVTEFALKQAWWQQVFDPAVPQRFPQLKMINWFEWDKHEPEVDARVDWTVTDDPAPRTAFTVALPPWLRYRPDQPCTPVQDG</sequence>
<dbReference type="PANTHER" id="PTHR40079">
    <property type="entry name" value="MANNAN ENDO-1,4-BETA-MANNOSIDASE E-RELATED"/>
    <property type="match status" value="1"/>
</dbReference>